<dbReference type="InterPro" id="IPR036291">
    <property type="entry name" value="NAD(P)-bd_dom_sf"/>
</dbReference>
<dbReference type="RefSeq" id="WP_313793183.1">
    <property type="nucleotide sequence ID" value="NZ_CP102453.1"/>
</dbReference>
<keyword evidence="10 12" id="KW-0457">Lysine biosynthesis</keyword>
<dbReference type="Gene3D" id="3.40.50.720">
    <property type="entry name" value="NAD(P)-binding Rossmann-like Domain"/>
    <property type="match status" value="1"/>
</dbReference>
<dbReference type="SUPFAM" id="SSF51735">
    <property type="entry name" value="NAD(P)-binding Rossmann-fold domains"/>
    <property type="match status" value="1"/>
</dbReference>
<keyword evidence="8 12" id="KW-0220">Diaminopimelate biosynthesis</keyword>
<comment type="function">
    <text evidence="12">Catalyzes the reversible NADPH-dependent reductive amination of L-2-amino-6-oxopimelate, the acyclic form of L-tetrahydrodipicolinate, to generate the meso compound, D,L-2,6-diaminopimelate.</text>
</comment>
<feature type="domain" description="Meso-diaminopimelate D-dehydrogenase C-terminal" evidence="13">
    <location>
        <begin position="118"/>
        <end position="271"/>
    </location>
</feature>
<comment type="pathway">
    <text evidence="1 12">Amino-acid biosynthesis; L-lysine biosynthesis via DAP pathway; DL-2,6-diaminopimelate from (S)-tetrahydrodipicolinate: step 1/1.</text>
</comment>
<evidence type="ECO:0000256" key="11">
    <source>
        <dbReference type="ARBA" id="ARBA00052023"/>
    </source>
</evidence>
<evidence type="ECO:0000256" key="12">
    <source>
        <dbReference type="PIRNR" id="PIRNR025648"/>
    </source>
</evidence>
<evidence type="ECO:0000256" key="10">
    <source>
        <dbReference type="ARBA" id="ARBA00023154"/>
    </source>
</evidence>
<keyword evidence="7 12" id="KW-0521">NADP</keyword>
<proteinExistence type="inferred from homology"/>
<evidence type="ECO:0000313" key="15">
    <source>
        <dbReference type="Proteomes" id="UP001315967"/>
    </source>
</evidence>
<dbReference type="SUPFAM" id="SSF55347">
    <property type="entry name" value="Glyceraldehyde-3-phosphate dehydrogenase-like, C-terminal domain"/>
    <property type="match status" value="1"/>
</dbReference>
<keyword evidence="15" id="KW-1185">Reference proteome</keyword>
<dbReference type="EMBL" id="CP102453">
    <property type="protein sequence ID" value="UUX33679.1"/>
    <property type="molecule type" value="Genomic_DNA"/>
</dbReference>
<sequence>MIKVGIVGYGNLGRGVEANIKNAPDMELVGIFTRREPESIKTESPVFGLDLIYDFKGMIDVLILCGGSRTDIPEQGPMLAEYFNTVDSYDNHAQIPLYFASMDHVAQTNRTVSVIATGWDPGLFSLNRLLGEAILPKGNTYTFWGKGLSQGHGDAVRRIEGVKDAVQYTIPNEELINKINIGEEVVYDSHTAHTREVYAVLEEGADAATIENEIVTMPDYFEGYQTRVHFISEEELAANHQGLPHGGHVIRSGYTSENNHQLYDFKLQLGSNPEFTAAVNVAYARAAARLAKEGVRGAKTVFDIAPAYLSPYDADELRERLL</sequence>
<evidence type="ECO:0000256" key="7">
    <source>
        <dbReference type="ARBA" id="ARBA00022857"/>
    </source>
</evidence>
<gene>
    <name evidence="14" type="ORF">NRE15_12340</name>
</gene>
<comment type="subunit">
    <text evidence="3 12">Homodimer.</text>
</comment>
<evidence type="ECO:0000256" key="2">
    <source>
        <dbReference type="ARBA" id="ARBA00007442"/>
    </source>
</evidence>
<dbReference type="PIRSF" id="PIRSF025648">
    <property type="entry name" value="DDH"/>
    <property type="match status" value="1"/>
</dbReference>
<name>A0ABY5P4Q8_9LACT</name>
<organism evidence="14 15">
    <name type="scientific">Fundicoccus culcitae</name>
    <dbReference type="NCBI Taxonomy" id="2969821"/>
    <lineage>
        <taxon>Bacteria</taxon>
        <taxon>Bacillati</taxon>
        <taxon>Bacillota</taxon>
        <taxon>Bacilli</taxon>
        <taxon>Lactobacillales</taxon>
        <taxon>Aerococcaceae</taxon>
        <taxon>Fundicoccus</taxon>
    </lineage>
</organism>
<evidence type="ECO:0000259" key="13">
    <source>
        <dbReference type="Pfam" id="PF16654"/>
    </source>
</evidence>
<evidence type="ECO:0000256" key="6">
    <source>
        <dbReference type="ARBA" id="ARBA00022605"/>
    </source>
</evidence>
<keyword evidence="6 12" id="KW-0028">Amino-acid biosynthesis</keyword>
<evidence type="ECO:0000256" key="9">
    <source>
        <dbReference type="ARBA" id="ARBA00023002"/>
    </source>
</evidence>
<protein>
    <recommendedName>
        <fullName evidence="5 12">Meso-diaminopimelate D-dehydrogenase</fullName>
        <shortName evidence="12">DAPDH</shortName>
        <shortName evidence="12">Meso-DAP dehydrogenase</shortName>
        <ecNumber evidence="4 12">1.4.1.16</ecNumber>
    </recommendedName>
</protein>
<evidence type="ECO:0000256" key="3">
    <source>
        <dbReference type="ARBA" id="ARBA00011738"/>
    </source>
</evidence>
<comment type="similarity">
    <text evidence="2 12">Belongs to the diaminopimelate dehydrogenase family.</text>
</comment>
<accession>A0ABY5P4Q8</accession>
<dbReference type="Pfam" id="PF16654">
    <property type="entry name" value="DAPDH_C"/>
    <property type="match status" value="1"/>
</dbReference>
<dbReference type="Proteomes" id="UP001315967">
    <property type="component" value="Chromosome"/>
</dbReference>
<evidence type="ECO:0000256" key="5">
    <source>
        <dbReference type="ARBA" id="ARBA00021654"/>
    </source>
</evidence>
<evidence type="ECO:0000313" key="14">
    <source>
        <dbReference type="EMBL" id="UUX33679.1"/>
    </source>
</evidence>
<dbReference type="InterPro" id="IPR010190">
    <property type="entry name" value="Diaminopimelate_DH_Ddh"/>
</dbReference>
<comment type="catalytic activity">
    <reaction evidence="11 12">
        <text>meso-2,6-diaminopimelate + NADP(+) + H2O = (S)-2-amino-6-oxoheptanedioate + NH4(+) + NADPH + H(+)</text>
        <dbReference type="Rhea" id="RHEA:13561"/>
        <dbReference type="ChEBI" id="CHEBI:15377"/>
        <dbReference type="ChEBI" id="CHEBI:15378"/>
        <dbReference type="ChEBI" id="CHEBI:28938"/>
        <dbReference type="ChEBI" id="CHEBI:57783"/>
        <dbReference type="ChEBI" id="CHEBI:57791"/>
        <dbReference type="ChEBI" id="CHEBI:58349"/>
        <dbReference type="ChEBI" id="CHEBI:58556"/>
        <dbReference type="EC" id="1.4.1.16"/>
    </reaction>
</comment>
<dbReference type="CDD" id="cd02270">
    <property type="entry name" value="meso-DAPDH_N"/>
    <property type="match status" value="1"/>
</dbReference>
<reference evidence="14 15" key="1">
    <citation type="submission" date="2022-08" db="EMBL/GenBank/DDBJ databases">
        <title>Aerococcaceae sp. nov isolated from spoiled eye mask.</title>
        <authorList>
            <person name="Zhou G."/>
            <person name="Xie X.-B."/>
            <person name="Shi Q.-S."/>
            <person name="Wang Y.-S."/>
            <person name="Wen X."/>
            <person name="Peng H."/>
            <person name="Yang X.-J."/>
            <person name="Tao H.-B."/>
            <person name="Huang X.-M."/>
        </authorList>
    </citation>
    <scope>NUCLEOTIDE SEQUENCE [LARGE SCALE GENOMIC DNA]</scope>
    <source>
        <strain evidence="15">DM20194951</strain>
    </source>
</reference>
<keyword evidence="9 12" id="KW-0560">Oxidoreductase</keyword>
<dbReference type="NCBIfam" id="TIGR01921">
    <property type="entry name" value="DAP-DH"/>
    <property type="match status" value="1"/>
</dbReference>
<dbReference type="EC" id="1.4.1.16" evidence="4 12"/>
<dbReference type="GO" id="GO:0047850">
    <property type="term" value="F:diaminopimelate dehydrogenase activity"/>
    <property type="evidence" value="ECO:0007669"/>
    <property type="project" value="UniProtKB-EC"/>
</dbReference>
<dbReference type="Gene3D" id="3.30.360.10">
    <property type="entry name" value="Dihydrodipicolinate Reductase, domain 2"/>
    <property type="match status" value="1"/>
</dbReference>
<evidence type="ECO:0000256" key="1">
    <source>
        <dbReference type="ARBA" id="ARBA00004896"/>
    </source>
</evidence>
<dbReference type="InterPro" id="IPR032094">
    <property type="entry name" value="Meso-DAP_DH_C"/>
</dbReference>
<evidence type="ECO:0000256" key="4">
    <source>
        <dbReference type="ARBA" id="ARBA00012080"/>
    </source>
</evidence>
<evidence type="ECO:0000256" key="8">
    <source>
        <dbReference type="ARBA" id="ARBA00022915"/>
    </source>
</evidence>